<dbReference type="Pfam" id="PF00646">
    <property type="entry name" value="F-box"/>
    <property type="match status" value="1"/>
</dbReference>
<gene>
    <name evidence="2" type="ordered locus">MTR_7g061100</name>
</gene>
<accession>G7L4H8</accession>
<feature type="domain" description="F-box" evidence="1">
    <location>
        <begin position="7"/>
        <end position="52"/>
    </location>
</feature>
<dbReference type="InterPro" id="IPR001810">
    <property type="entry name" value="F-box_dom"/>
</dbReference>
<sequence>MNLLPPSQLQAFLPDELITEVLSFLSVKSLMRLKCLSKSWKYLMSEPYFAKLHLNRTTQNAVLFPLLKNPARDPYYQLTDKDCRYIIGSCNGLLCLFGGSEYRADEGGTISEKLDLDDGLDFPSHFKFGYDNSTETYKVVYFTPETTNVRVFSLGVNVWRNIQDSPMTHHLRRWKVVYVRGSVNWLAIHNYIGDDYNCKGITIEQFVIISLDLGTEAHTKLLLQRKRTEQRKERQRHKQLSWFLPQHGSSPVPLALPRRFHYNHKDYNCSILSKYETSQKCSSMHARVFQCSSTKQETSNAQARRQETSNQTKIQRIEFELNT</sequence>
<proteinExistence type="predicted"/>
<evidence type="ECO:0000313" key="2">
    <source>
        <dbReference type="EMBL" id="AES79312.1"/>
    </source>
</evidence>
<dbReference type="EMBL" id="CM001223">
    <property type="protein sequence ID" value="AES79312.1"/>
    <property type="molecule type" value="Genomic_DNA"/>
</dbReference>
<reference evidence="2 4" key="2">
    <citation type="journal article" date="2014" name="BMC Genomics">
        <title>An improved genome release (version Mt4.0) for the model legume Medicago truncatula.</title>
        <authorList>
            <person name="Tang H."/>
            <person name="Krishnakumar V."/>
            <person name="Bidwell S."/>
            <person name="Rosen B."/>
            <person name="Chan A."/>
            <person name="Zhou S."/>
            <person name="Gentzbittel L."/>
            <person name="Childs K.L."/>
            <person name="Yandell M."/>
            <person name="Gundlach H."/>
            <person name="Mayer K.F."/>
            <person name="Schwartz D.C."/>
            <person name="Town C.D."/>
        </authorList>
    </citation>
    <scope>GENOME REANNOTATION</scope>
    <source>
        <strain evidence="3 4">cv. Jemalong A17</strain>
    </source>
</reference>
<evidence type="ECO:0000313" key="4">
    <source>
        <dbReference type="Proteomes" id="UP000002051"/>
    </source>
</evidence>
<reference evidence="2 4" key="1">
    <citation type="journal article" date="2011" name="Nature">
        <title>The Medicago genome provides insight into the evolution of rhizobial symbioses.</title>
        <authorList>
            <person name="Young N.D."/>
            <person name="Debelle F."/>
            <person name="Oldroyd G.E."/>
            <person name="Geurts R."/>
            <person name="Cannon S.B."/>
            <person name="Udvardi M.K."/>
            <person name="Benedito V.A."/>
            <person name="Mayer K.F."/>
            <person name="Gouzy J."/>
            <person name="Schoof H."/>
            <person name="Van de Peer Y."/>
            <person name="Proost S."/>
            <person name="Cook D.R."/>
            <person name="Meyers B.C."/>
            <person name="Spannagl M."/>
            <person name="Cheung F."/>
            <person name="De Mita S."/>
            <person name="Krishnakumar V."/>
            <person name="Gundlach H."/>
            <person name="Zhou S."/>
            <person name="Mudge J."/>
            <person name="Bharti A.K."/>
            <person name="Murray J.D."/>
            <person name="Naoumkina M.A."/>
            <person name="Rosen B."/>
            <person name="Silverstein K.A."/>
            <person name="Tang H."/>
            <person name="Rombauts S."/>
            <person name="Zhao P.X."/>
            <person name="Zhou P."/>
            <person name="Barbe V."/>
            <person name="Bardou P."/>
            <person name="Bechner M."/>
            <person name="Bellec A."/>
            <person name="Berger A."/>
            <person name="Berges H."/>
            <person name="Bidwell S."/>
            <person name="Bisseling T."/>
            <person name="Choisne N."/>
            <person name="Couloux A."/>
            <person name="Denny R."/>
            <person name="Deshpande S."/>
            <person name="Dai X."/>
            <person name="Doyle J.J."/>
            <person name="Dudez A.M."/>
            <person name="Farmer A.D."/>
            <person name="Fouteau S."/>
            <person name="Franken C."/>
            <person name="Gibelin C."/>
            <person name="Gish J."/>
            <person name="Goldstein S."/>
            <person name="Gonzalez A.J."/>
            <person name="Green P.J."/>
            <person name="Hallab A."/>
            <person name="Hartog M."/>
            <person name="Hua A."/>
            <person name="Humphray S.J."/>
            <person name="Jeong D.H."/>
            <person name="Jing Y."/>
            <person name="Jocker A."/>
            <person name="Kenton S.M."/>
            <person name="Kim D.J."/>
            <person name="Klee K."/>
            <person name="Lai H."/>
            <person name="Lang C."/>
            <person name="Lin S."/>
            <person name="Macmil S.L."/>
            <person name="Magdelenat G."/>
            <person name="Matthews L."/>
            <person name="McCorrison J."/>
            <person name="Monaghan E.L."/>
            <person name="Mun J.H."/>
            <person name="Najar F.Z."/>
            <person name="Nicholson C."/>
            <person name="Noirot C."/>
            <person name="O'Bleness M."/>
            <person name="Paule C.R."/>
            <person name="Poulain J."/>
            <person name="Prion F."/>
            <person name="Qin B."/>
            <person name="Qu C."/>
            <person name="Retzel E.F."/>
            <person name="Riddle C."/>
            <person name="Sallet E."/>
            <person name="Samain S."/>
            <person name="Samson N."/>
            <person name="Sanders I."/>
            <person name="Saurat O."/>
            <person name="Scarpelli C."/>
            <person name="Schiex T."/>
            <person name="Segurens B."/>
            <person name="Severin A.J."/>
            <person name="Sherrier D.J."/>
            <person name="Shi R."/>
            <person name="Sims S."/>
            <person name="Singer S.R."/>
            <person name="Sinharoy S."/>
            <person name="Sterck L."/>
            <person name="Viollet A."/>
            <person name="Wang B.B."/>
            <person name="Wang K."/>
            <person name="Wang M."/>
            <person name="Wang X."/>
            <person name="Warfsmann J."/>
            <person name="Weissenbach J."/>
            <person name="White D.D."/>
            <person name="White J.D."/>
            <person name="Wiley G.B."/>
            <person name="Wincker P."/>
            <person name="Xing Y."/>
            <person name="Yang L."/>
            <person name="Yao Z."/>
            <person name="Ying F."/>
            <person name="Zhai J."/>
            <person name="Zhou L."/>
            <person name="Zuber A."/>
            <person name="Denarie J."/>
            <person name="Dixon R.A."/>
            <person name="May G.D."/>
            <person name="Schwartz D.C."/>
            <person name="Rogers J."/>
            <person name="Quetier F."/>
            <person name="Town C.D."/>
            <person name="Roe B.A."/>
        </authorList>
    </citation>
    <scope>NUCLEOTIDE SEQUENCE [LARGE SCALE GENOMIC DNA]</scope>
    <source>
        <strain evidence="2">A17</strain>
        <strain evidence="3 4">cv. Jemalong A17</strain>
    </source>
</reference>
<dbReference type="Proteomes" id="UP000002051">
    <property type="component" value="Unassembled WGS sequence"/>
</dbReference>
<dbReference type="PROSITE" id="PS50181">
    <property type="entry name" value="FBOX"/>
    <property type="match status" value="1"/>
</dbReference>
<dbReference type="EnsemblPlants" id="AES79312">
    <property type="protein sequence ID" value="AES79312"/>
    <property type="gene ID" value="MTR_7g061100"/>
</dbReference>
<dbReference type="HOGENOM" id="CLU_861573_0_0_1"/>
<dbReference type="Gene3D" id="1.20.1280.50">
    <property type="match status" value="1"/>
</dbReference>
<protein>
    <submittedName>
        <fullName evidence="2">F-box and associated interaction domain protein</fullName>
    </submittedName>
</protein>
<evidence type="ECO:0000313" key="3">
    <source>
        <dbReference type="EnsemblPlants" id="AES79312"/>
    </source>
</evidence>
<dbReference type="PaxDb" id="3880-AES79312"/>
<dbReference type="SUPFAM" id="SSF81383">
    <property type="entry name" value="F-box domain"/>
    <property type="match status" value="1"/>
</dbReference>
<dbReference type="PANTHER" id="PTHR31672:SF13">
    <property type="entry name" value="F-BOX PROTEIN CPR30-LIKE"/>
    <property type="match status" value="1"/>
</dbReference>
<dbReference type="PANTHER" id="PTHR31672">
    <property type="entry name" value="BNACNNG10540D PROTEIN"/>
    <property type="match status" value="1"/>
</dbReference>
<organism evidence="2 4">
    <name type="scientific">Medicago truncatula</name>
    <name type="common">Barrel medic</name>
    <name type="synonym">Medicago tribuloides</name>
    <dbReference type="NCBI Taxonomy" id="3880"/>
    <lineage>
        <taxon>Eukaryota</taxon>
        <taxon>Viridiplantae</taxon>
        <taxon>Streptophyta</taxon>
        <taxon>Embryophyta</taxon>
        <taxon>Tracheophyta</taxon>
        <taxon>Spermatophyta</taxon>
        <taxon>Magnoliopsida</taxon>
        <taxon>eudicotyledons</taxon>
        <taxon>Gunneridae</taxon>
        <taxon>Pentapetalae</taxon>
        <taxon>rosids</taxon>
        <taxon>fabids</taxon>
        <taxon>Fabales</taxon>
        <taxon>Fabaceae</taxon>
        <taxon>Papilionoideae</taxon>
        <taxon>50 kb inversion clade</taxon>
        <taxon>NPAAA clade</taxon>
        <taxon>Hologalegina</taxon>
        <taxon>IRL clade</taxon>
        <taxon>Trifolieae</taxon>
        <taxon>Medicago</taxon>
    </lineage>
</organism>
<dbReference type="STRING" id="3880.G7L4H8"/>
<evidence type="ECO:0000259" key="1">
    <source>
        <dbReference type="PROSITE" id="PS50181"/>
    </source>
</evidence>
<reference evidence="3" key="3">
    <citation type="submission" date="2015-04" db="UniProtKB">
        <authorList>
            <consortium name="EnsemblPlants"/>
        </authorList>
    </citation>
    <scope>IDENTIFICATION</scope>
    <source>
        <strain evidence="3">cv. Jemalong A17</strain>
    </source>
</reference>
<dbReference type="InterPro" id="IPR036047">
    <property type="entry name" value="F-box-like_dom_sf"/>
</dbReference>
<dbReference type="SMART" id="SM00256">
    <property type="entry name" value="FBOX"/>
    <property type="match status" value="1"/>
</dbReference>
<dbReference type="AlphaFoldDB" id="G7L4H8"/>
<dbReference type="InterPro" id="IPR050796">
    <property type="entry name" value="SCF_F-box_component"/>
</dbReference>
<name>G7L4H8_MEDTR</name>
<keyword evidence="4" id="KW-1185">Reference proteome</keyword>